<dbReference type="Proteomes" id="UP001082703">
    <property type="component" value="Unassembled WGS sequence"/>
</dbReference>
<gene>
    <name evidence="1" type="ORF">OUY18_02175</name>
</gene>
<sequence length="476" mass="53672">MPDNLRITPPVTNNENINKIPITKQPGPMTPIDPSKVVQPNTDKQGDTNARFEFLLNRNSVFSKFLEQLNQTPALSETLQKFTFEAFSRPENVHDNRSAALFMKELTAAMKMESADILKNLTFQSNNRTKFTGSIFDVLRNTLNEYPGDRNLEQAISDFLKAYDGYFSTADTTQTIAKELDTLSHQIPNSYSKQLKELTEEVITDQPVKGLDLNLSVLKEKIIPLLSKYITASNDYGTARDTITLLVHNLARLNISSHQEVVETFTALLDYCKYELNLPEPKMNELKSMFLKTVTEASQKPANPLFDSLMKVLSENMKQSSSGVTQSLYRDTLTSLLLDNSVYMPFNHIFLPINYNGQFMFTEIWIEKENEKKKSGKGNAEAGGAPIHLYLTFDIKKLGYFEAAVSFSNGKADIQLNCPPSLEKDRRAISEKIGDIFTRNGLTAQSIELVTGKSAGTEKQILRKVYERKNVIDVTV</sequence>
<name>A0ABT4BQ88_9FIRM</name>
<evidence type="ECO:0000313" key="2">
    <source>
        <dbReference type="Proteomes" id="UP001082703"/>
    </source>
</evidence>
<organism evidence="1 2">
    <name type="scientific">Caproiciproducens galactitolivorans</name>
    <dbReference type="NCBI Taxonomy" id="642589"/>
    <lineage>
        <taxon>Bacteria</taxon>
        <taxon>Bacillati</taxon>
        <taxon>Bacillota</taxon>
        <taxon>Clostridia</taxon>
        <taxon>Eubacteriales</taxon>
        <taxon>Acutalibacteraceae</taxon>
        <taxon>Caproiciproducens</taxon>
    </lineage>
</organism>
<dbReference type="RefSeq" id="WP_268057072.1">
    <property type="nucleotide sequence ID" value="NZ_JAPOHA010000002.1"/>
</dbReference>
<keyword evidence="2" id="KW-1185">Reference proteome</keyword>
<evidence type="ECO:0000313" key="1">
    <source>
        <dbReference type="EMBL" id="MCY1713062.1"/>
    </source>
</evidence>
<protein>
    <recommendedName>
        <fullName evidence="3">Flagellar hook-length control protein FliK</fullName>
    </recommendedName>
</protein>
<evidence type="ECO:0008006" key="3">
    <source>
        <dbReference type="Google" id="ProtNLM"/>
    </source>
</evidence>
<comment type="caution">
    <text evidence="1">The sequence shown here is derived from an EMBL/GenBank/DDBJ whole genome shotgun (WGS) entry which is preliminary data.</text>
</comment>
<proteinExistence type="predicted"/>
<reference evidence="1 2" key="1">
    <citation type="submission" date="2022-11" db="EMBL/GenBank/DDBJ databases">
        <authorList>
            <person name="Caiyu Z."/>
        </authorList>
    </citation>
    <scope>NUCLEOTIDE SEQUENCE [LARGE SCALE GENOMIC DNA]</scope>
    <source>
        <strain evidence="1 2">YR-4</strain>
    </source>
</reference>
<dbReference type="EMBL" id="JAPOHA010000002">
    <property type="protein sequence ID" value="MCY1713062.1"/>
    <property type="molecule type" value="Genomic_DNA"/>
</dbReference>
<accession>A0ABT4BQ88</accession>